<gene>
    <name evidence="1" type="ORF">MENTE1834_LOCUS5738</name>
</gene>
<dbReference type="EMBL" id="CAVMJV010000004">
    <property type="protein sequence ID" value="CAK5025266.1"/>
    <property type="molecule type" value="Genomic_DNA"/>
</dbReference>
<dbReference type="Proteomes" id="UP001497535">
    <property type="component" value="Unassembled WGS sequence"/>
</dbReference>
<reference evidence="1" key="1">
    <citation type="submission" date="2023-11" db="EMBL/GenBank/DDBJ databases">
        <authorList>
            <person name="Poullet M."/>
        </authorList>
    </citation>
    <scope>NUCLEOTIDE SEQUENCE</scope>
    <source>
        <strain evidence="1">E1834</strain>
    </source>
</reference>
<protein>
    <submittedName>
        <fullName evidence="1">Uncharacterized protein</fullName>
    </submittedName>
</protein>
<keyword evidence="2" id="KW-1185">Reference proteome</keyword>
<proteinExistence type="predicted"/>
<organism evidence="1 2">
    <name type="scientific">Meloidogyne enterolobii</name>
    <name type="common">Root-knot nematode worm</name>
    <name type="synonym">Meloidogyne mayaguensis</name>
    <dbReference type="NCBI Taxonomy" id="390850"/>
    <lineage>
        <taxon>Eukaryota</taxon>
        <taxon>Metazoa</taxon>
        <taxon>Ecdysozoa</taxon>
        <taxon>Nematoda</taxon>
        <taxon>Chromadorea</taxon>
        <taxon>Rhabditida</taxon>
        <taxon>Tylenchina</taxon>
        <taxon>Tylenchomorpha</taxon>
        <taxon>Tylenchoidea</taxon>
        <taxon>Meloidogynidae</taxon>
        <taxon>Meloidogyninae</taxon>
        <taxon>Meloidogyne</taxon>
    </lineage>
</organism>
<accession>A0ACB0XZT8</accession>
<comment type="caution">
    <text evidence="1">The sequence shown here is derived from an EMBL/GenBank/DDBJ whole genome shotgun (WGS) entry which is preliminary data.</text>
</comment>
<evidence type="ECO:0000313" key="1">
    <source>
        <dbReference type="EMBL" id="CAK5025266.1"/>
    </source>
</evidence>
<name>A0ACB0XZT8_MELEN</name>
<evidence type="ECO:0000313" key="2">
    <source>
        <dbReference type="Proteomes" id="UP001497535"/>
    </source>
</evidence>
<sequence>MLEFTKVFLIVFLFTSLSFFLFKLISYQISSVFNLSFFHLRLAHNLLFFEDTANS</sequence>